<evidence type="ECO:0000256" key="1">
    <source>
        <dbReference type="SAM" id="Phobius"/>
    </source>
</evidence>
<proteinExistence type="predicted"/>
<dbReference type="Pfam" id="PF08378">
    <property type="entry name" value="NERD"/>
    <property type="match status" value="1"/>
</dbReference>
<dbReference type="PROSITE" id="PS50965">
    <property type="entry name" value="NERD"/>
    <property type="match status" value="1"/>
</dbReference>
<name>A0A193LCQ5_9GAMM</name>
<evidence type="ECO:0000313" key="3">
    <source>
        <dbReference type="EMBL" id="ANO50315.1"/>
    </source>
</evidence>
<organism evidence="3 4">
    <name type="scientific">Woeseia oceani</name>
    <dbReference type="NCBI Taxonomy" id="1548547"/>
    <lineage>
        <taxon>Bacteria</taxon>
        <taxon>Pseudomonadati</taxon>
        <taxon>Pseudomonadota</taxon>
        <taxon>Gammaproteobacteria</taxon>
        <taxon>Woeseiales</taxon>
        <taxon>Woeseiaceae</taxon>
        <taxon>Woeseia</taxon>
    </lineage>
</organism>
<reference evidence="3 4" key="1">
    <citation type="submission" date="2016-06" db="EMBL/GenBank/DDBJ databases">
        <title>Complete genome sequence of a deep-branching marine Gamma Proteobacterium Woeseia oceani type strain XK5.</title>
        <authorList>
            <person name="Mu D."/>
            <person name="Du Z."/>
        </authorList>
    </citation>
    <scope>NUCLEOTIDE SEQUENCE [LARGE SCALE GENOMIC DNA]</scope>
    <source>
        <strain evidence="3 4">XK5</strain>
    </source>
</reference>
<dbReference type="InterPro" id="IPR011528">
    <property type="entry name" value="NERD"/>
</dbReference>
<gene>
    <name evidence="3" type="ORF">BA177_02970</name>
</gene>
<feature type="domain" description="NERD" evidence="2">
    <location>
        <begin position="54"/>
        <end position="168"/>
    </location>
</feature>
<dbReference type="AlphaFoldDB" id="A0A193LCQ5"/>
<dbReference type="STRING" id="1548547.BA177_02970"/>
<evidence type="ECO:0000313" key="4">
    <source>
        <dbReference type="Proteomes" id="UP000092695"/>
    </source>
</evidence>
<feature type="transmembrane region" description="Helical" evidence="1">
    <location>
        <begin position="23"/>
        <end position="42"/>
    </location>
</feature>
<dbReference type="Proteomes" id="UP000092695">
    <property type="component" value="Chromosome"/>
</dbReference>
<dbReference type="KEGG" id="woc:BA177_02970"/>
<keyword evidence="4" id="KW-1185">Reference proteome</keyword>
<evidence type="ECO:0000259" key="2">
    <source>
        <dbReference type="PROSITE" id="PS50965"/>
    </source>
</evidence>
<keyword evidence="1" id="KW-1133">Transmembrane helix</keyword>
<accession>A0A193LCQ5</accession>
<sequence length="225" mass="24026">MLALPLAASAAAAEDVDTGLQGSGFTLALLCAGAAIVVALLVRNRAAPLLQSANRWLGGRRVKNAIRSGRFERLDNFILPGTCDGLNRIDHAVLTSGAIICIRAKSCNGTVFGAARDPQWTNVDGVERRRFLNPLIQNAGRVRALQEIVGDMPVVNLVVFSGDVQVPTAPAENVIHVSALRAWLLRFQENSQSAADPEAAWLSLRAAARTDAASRKDFESQLSFG</sequence>
<keyword evidence="1" id="KW-0472">Membrane</keyword>
<protein>
    <recommendedName>
        <fullName evidence="2">NERD domain-containing protein</fullName>
    </recommendedName>
</protein>
<dbReference type="EMBL" id="CP016268">
    <property type="protein sequence ID" value="ANO50315.1"/>
    <property type="molecule type" value="Genomic_DNA"/>
</dbReference>
<keyword evidence="1" id="KW-0812">Transmembrane</keyword>